<accession>A0A382NP91</accession>
<evidence type="ECO:0000313" key="2">
    <source>
        <dbReference type="EMBL" id="SVC62916.1"/>
    </source>
</evidence>
<dbReference type="EMBL" id="UINC01101807">
    <property type="protein sequence ID" value="SVC62916.1"/>
    <property type="molecule type" value="Genomic_DNA"/>
</dbReference>
<keyword evidence="1" id="KW-0472">Membrane</keyword>
<keyword evidence="1" id="KW-1133">Transmembrane helix</keyword>
<organism evidence="2">
    <name type="scientific">marine metagenome</name>
    <dbReference type="NCBI Taxonomy" id="408172"/>
    <lineage>
        <taxon>unclassified sequences</taxon>
        <taxon>metagenomes</taxon>
        <taxon>ecological metagenomes</taxon>
    </lineage>
</organism>
<protein>
    <submittedName>
        <fullName evidence="2">Uncharacterized protein</fullName>
    </submittedName>
</protein>
<proteinExistence type="predicted"/>
<sequence length="145" mass="17489">MKLSFVNEWAVLLSNLGMLFGIVFVGIEIQQNSNLVRASSYNENINKMNEWRYEILADPEYLEYIADYRQEDNLEEFKKLLLIRAQWVIYEQAFYSYSYDLMSEPEWERFRSAACTNFRRAERLGYSRNDVRVEPQFWQYLVEGC</sequence>
<reference evidence="2" key="1">
    <citation type="submission" date="2018-05" db="EMBL/GenBank/DDBJ databases">
        <authorList>
            <person name="Lanie J.A."/>
            <person name="Ng W.-L."/>
            <person name="Kazmierczak K.M."/>
            <person name="Andrzejewski T.M."/>
            <person name="Davidsen T.M."/>
            <person name="Wayne K.J."/>
            <person name="Tettelin H."/>
            <person name="Glass J.I."/>
            <person name="Rusch D."/>
            <person name="Podicherti R."/>
            <person name="Tsui H.-C.T."/>
            <person name="Winkler M.E."/>
        </authorList>
    </citation>
    <scope>NUCLEOTIDE SEQUENCE</scope>
</reference>
<evidence type="ECO:0000256" key="1">
    <source>
        <dbReference type="SAM" id="Phobius"/>
    </source>
</evidence>
<keyword evidence="1" id="KW-0812">Transmembrane</keyword>
<feature type="transmembrane region" description="Helical" evidence="1">
    <location>
        <begin position="6"/>
        <end position="27"/>
    </location>
</feature>
<gene>
    <name evidence="2" type="ORF">METZ01_LOCUS315770</name>
</gene>
<name>A0A382NP91_9ZZZZ</name>
<dbReference type="AlphaFoldDB" id="A0A382NP91"/>